<dbReference type="RefSeq" id="WP_207297079.1">
    <property type="nucleotide sequence ID" value="NZ_CP071448.1"/>
</dbReference>
<feature type="transmembrane region" description="Helical" evidence="1">
    <location>
        <begin position="95"/>
        <end position="119"/>
    </location>
</feature>
<organism evidence="2 3">
    <name type="scientific">Flavobacterium endoglycinae</name>
    <dbReference type="NCBI Taxonomy" id="2816357"/>
    <lineage>
        <taxon>Bacteria</taxon>
        <taxon>Pseudomonadati</taxon>
        <taxon>Bacteroidota</taxon>
        <taxon>Flavobacteriia</taxon>
        <taxon>Flavobacteriales</taxon>
        <taxon>Flavobacteriaceae</taxon>
        <taxon>Flavobacterium</taxon>
    </lineage>
</organism>
<evidence type="ECO:0008006" key="4">
    <source>
        <dbReference type="Google" id="ProtNLM"/>
    </source>
</evidence>
<evidence type="ECO:0000313" key="2">
    <source>
        <dbReference type="EMBL" id="QSW89902.1"/>
    </source>
</evidence>
<keyword evidence="3" id="KW-1185">Reference proteome</keyword>
<keyword evidence="1" id="KW-0472">Membrane</keyword>
<protein>
    <recommendedName>
        <fullName evidence="4">Vitamin K epoxide reductase family protein</fullName>
    </recommendedName>
</protein>
<evidence type="ECO:0000256" key="1">
    <source>
        <dbReference type="SAM" id="Phobius"/>
    </source>
</evidence>
<evidence type="ECO:0000313" key="3">
    <source>
        <dbReference type="Proteomes" id="UP000663440"/>
    </source>
</evidence>
<reference evidence="2 3" key="1">
    <citation type="submission" date="2021-03" db="EMBL/GenBank/DDBJ databases">
        <title>Flavobacterium kribbensis sp. nov, an endophytic bacteria, isolated from soybean.</title>
        <authorList>
            <person name="Lee J."/>
            <person name="Seo J."/>
        </authorList>
    </citation>
    <scope>NUCLEOTIDE SEQUENCE [LARGE SCALE GENOMIC DNA]</scope>
    <source>
        <strain evidence="2 3">BB8</strain>
    </source>
</reference>
<proteinExistence type="predicted"/>
<gene>
    <name evidence="2" type="ORF">J0383_03575</name>
</gene>
<dbReference type="EMBL" id="CP071448">
    <property type="protein sequence ID" value="QSW89902.1"/>
    <property type="molecule type" value="Genomic_DNA"/>
</dbReference>
<accession>A0ABX7QG19</accession>
<feature type="transmembrane region" description="Helical" evidence="1">
    <location>
        <begin position="148"/>
        <end position="166"/>
    </location>
</feature>
<dbReference type="Proteomes" id="UP000663440">
    <property type="component" value="Chromosome"/>
</dbReference>
<sequence>MKKALIFVCSILLSIIVASLFGILHNQFTFTISSEFFTEVLFERFGFVEYGRTTPRLTASLIGVWCVWWIGLYAGFIFAFIGLFSANAKAMIKSISYAILIMLTTTIIIGLLGLCYGFLGFSNLESNCCFPLQIINVKNFIAVSEMHSFSYAGGGIGVVIAVIWQLRQLKKNRIFKSLNNDI</sequence>
<keyword evidence="1" id="KW-0812">Transmembrane</keyword>
<name>A0ABX7QG19_9FLAO</name>
<keyword evidence="1" id="KW-1133">Transmembrane helix</keyword>
<feature type="transmembrane region" description="Helical" evidence="1">
    <location>
        <begin position="57"/>
        <end position="83"/>
    </location>
</feature>